<evidence type="ECO:0000313" key="2">
    <source>
        <dbReference type="Proteomes" id="UP000790377"/>
    </source>
</evidence>
<reference evidence="1" key="1">
    <citation type="journal article" date="2021" name="New Phytol.">
        <title>Evolutionary innovations through gain and loss of genes in the ectomycorrhizal Boletales.</title>
        <authorList>
            <person name="Wu G."/>
            <person name="Miyauchi S."/>
            <person name="Morin E."/>
            <person name="Kuo A."/>
            <person name="Drula E."/>
            <person name="Varga T."/>
            <person name="Kohler A."/>
            <person name="Feng B."/>
            <person name="Cao Y."/>
            <person name="Lipzen A."/>
            <person name="Daum C."/>
            <person name="Hundley H."/>
            <person name="Pangilinan J."/>
            <person name="Johnson J."/>
            <person name="Barry K."/>
            <person name="LaButti K."/>
            <person name="Ng V."/>
            <person name="Ahrendt S."/>
            <person name="Min B."/>
            <person name="Choi I.G."/>
            <person name="Park H."/>
            <person name="Plett J.M."/>
            <person name="Magnuson J."/>
            <person name="Spatafora J.W."/>
            <person name="Nagy L.G."/>
            <person name="Henrissat B."/>
            <person name="Grigoriev I.V."/>
            <person name="Yang Z.L."/>
            <person name="Xu J."/>
            <person name="Martin F.M."/>
        </authorList>
    </citation>
    <scope>NUCLEOTIDE SEQUENCE</scope>
    <source>
        <strain evidence="1">ATCC 28755</strain>
    </source>
</reference>
<sequence length="486" mass="55360">MDHPLDMIHKRSARYTTLAALAVTCRTFREPALVLRWRLVQNVKSFISLFPCDVWVEFDEDLDFARLPSKEEWIRFESYTSRIREIHIVSMSFKGMLKVMATLSMKYNANPSHHLFPNLQTLAWESDSDTEVPFAHLFFPPSLRCLTVDFDGFDDFRAPGLLLLLENQCPILKQFTIRGLSCRPSILAALRLLETRAFQQLEYLHCNGMDETALRYIAKLATLKDLSVYLPDLISADAVSNGGFVNLQTLCLTVDEEKISAIIPFLPSTRHSLKSLEITMSGNELQPPLSMPLQQLFSRLSAGLCHTCLTQFHILDVTSRELDIAALRPLFSFSKLKYVRIDGLCSFDFSDESLAELADAWPHLEELVLNHRGGRRTSEITFKGLKSLIRACPLLQILALAIDATQLNVVSSNTPEEDIHNDKIEELDLKNSIIENPTAVALILGELFWSLKRVDVYHRRKLYGRLWSEVNSHLLTRQANKQEIGL</sequence>
<keyword evidence="2" id="KW-1185">Reference proteome</keyword>
<evidence type="ECO:0000313" key="1">
    <source>
        <dbReference type="EMBL" id="KAH7906122.1"/>
    </source>
</evidence>
<dbReference type="EMBL" id="MU268067">
    <property type="protein sequence ID" value="KAH7906122.1"/>
    <property type="molecule type" value="Genomic_DNA"/>
</dbReference>
<name>A0ACB7ZZM3_9AGAM</name>
<proteinExistence type="predicted"/>
<comment type="caution">
    <text evidence="1">The sequence shown here is derived from an EMBL/GenBank/DDBJ whole genome shotgun (WGS) entry which is preliminary data.</text>
</comment>
<accession>A0ACB7ZZM3</accession>
<gene>
    <name evidence="1" type="ORF">BJ138DRAFT_1072095</name>
</gene>
<organism evidence="1 2">
    <name type="scientific">Hygrophoropsis aurantiaca</name>
    <dbReference type="NCBI Taxonomy" id="72124"/>
    <lineage>
        <taxon>Eukaryota</taxon>
        <taxon>Fungi</taxon>
        <taxon>Dikarya</taxon>
        <taxon>Basidiomycota</taxon>
        <taxon>Agaricomycotina</taxon>
        <taxon>Agaricomycetes</taxon>
        <taxon>Agaricomycetidae</taxon>
        <taxon>Boletales</taxon>
        <taxon>Coniophorineae</taxon>
        <taxon>Hygrophoropsidaceae</taxon>
        <taxon>Hygrophoropsis</taxon>
    </lineage>
</organism>
<protein>
    <submittedName>
        <fullName evidence="1">Uncharacterized protein</fullName>
    </submittedName>
</protein>
<dbReference type="Proteomes" id="UP000790377">
    <property type="component" value="Unassembled WGS sequence"/>
</dbReference>